<comment type="caution">
    <text evidence="8">The sequence shown here is derived from an EMBL/GenBank/DDBJ whole genome shotgun (WGS) entry which is preliminary data.</text>
</comment>
<evidence type="ECO:0000256" key="3">
    <source>
        <dbReference type="ARBA" id="ARBA00022692"/>
    </source>
</evidence>
<organism evidence="8 9">
    <name type="scientific">Helicocarpus griseus UAMH5409</name>
    <dbReference type="NCBI Taxonomy" id="1447875"/>
    <lineage>
        <taxon>Eukaryota</taxon>
        <taxon>Fungi</taxon>
        <taxon>Dikarya</taxon>
        <taxon>Ascomycota</taxon>
        <taxon>Pezizomycotina</taxon>
        <taxon>Eurotiomycetes</taxon>
        <taxon>Eurotiomycetidae</taxon>
        <taxon>Onygenales</taxon>
        <taxon>Ajellomycetaceae</taxon>
        <taxon>Helicocarpus</taxon>
    </lineage>
</organism>
<keyword evidence="9" id="KW-1185">Reference proteome</keyword>
<comment type="similarity">
    <text evidence="2 6">Belongs to the peroxisomal membrane protein PXMP2/4 family.</text>
</comment>
<dbReference type="PANTHER" id="PTHR11266:SF80">
    <property type="entry name" value="PEROXISOMAL MEMBRANE PROTEIN 2"/>
    <property type="match status" value="1"/>
</dbReference>
<dbReference type="PANTHER" id="PTHR11266">
    <property type="entry name" value="PEROXISOMAL MEMBRANE PROTEIN 2, PXMP2 MPV17"/>
    <property type="match status" value="1"/>
</dbReference>
<feature type="transmembrane region" description="Helical" evidence="6">
    <location>
        <begin position="163"/>
        <end position="185"/>
    </location>
</feature>
<dbReference type="OrthoDB" id="10267969at2759"/>
<dbReference type="InterPro" id="IPR007248">
    <property type="entry name" value="Mpv17_PMP22"/>
</dbReference>
<dbReference type="GO" id="GO:0005778">
    <property type="term" value="C:peroxisomal membrane"/>
    <property type="evidence" value="ECO:0007669"/>
    <property type="project" value="TreeGrafter"/>
</dbReference>
<evidence type="ECO:0000256" key="5">
    <source>
        <dbReference type="ARBA" id="ARBA00023136"/>
    </source>
</evidence>
<sequence length="211" mass="22656">MSLAAIFKTTLQSAILNASSNVIAQGISAYRHGSLFALDTAQVLRFMICTLVTTPFMVLWQDYLEATFPGSYNVAKGPSAGEDKNTPTPASRKTAGDGGQKGHFESKEAGNTTQKLNIRNTVIKILVDQTIGASWGSALFIVTISALQGQDAAAIKQSLAKDFFSIMIAGLKLWPMVSVISFTMVPPEKRVLTGSLFGMLWGIYLSLKTEG</sequence>
<gene>
    <name evidence="8" type="ORF">AJ79_04668</name>
</gene>
<evidence type="ECO:0000256" key="2">
    <source>
        <dbReference type="ARBA" id="ARBA00006824"/>
    </source>
</evidence>
<feature type="region of interest" description="Disordered" evidence="7">
    <location>
        <begin position="76"/>
        <end position="110"/>
    </location>
</feature>
<proteinExistence type="inferred from homology"/>
<keyword evidence="5 6" id="KW-0472">Membrane</keyword>
<name>A0A2B7XTF0_9EURO</name>
<comment type="subcellular location">
    <subcellularLocation>
        <location evidence="1">Membrane</location>
        <topology evidence="1">Multi-pass membrane protein</topology>
    </subcellularLocation>
</comment>
<dbReference type="AlphaFoldDB" id="A0A2B7XTF0"/>
<evidence type="ECO:0000313" key="9">
    <source>
        <dbReference type="Proteomes" id="UP000223968"/>
    </source>
</evidence>
<evidence type="ECO:0000256" key="6">
    <source>
        <dbReference type="RuleBase" id="RU363053"/>
    </source>
</evidence>
<dbReference type="EMBL" id="PDNB01000068">
    <property type="protein sequence ID" value="PGH11767.1"/>
    <property type="molecule type" value="Genomic_DNA"/>
</dbReference>
<keyword evidence="4 6" id="KW-1133">Transmembrane helix</keyword>
<dbReference type="STRING" id="1447875.A0A2B7XTF0"/>
<evidence type="ECO:0000313" key="8">
    <source>
        <dbReference type="EMBL" id="PGH11767.1"/>
    </source>
</evidence>
<dbReference type="Proteomes" id="UP000223968">
    <property type="component" value="Unassembled WGS sequence"/>
</dbReference>
<dbReference type="Pfam" id="PF04117">
    <property type="entry name" value="Mpv17_PMP22"/>
    <property type="match status" value="1"/>
</dbReference>
<evidence type="ECO:0000256" key="4">
    <source>
        <dbReference type="ARBA" id="ARBA00022989"/>
    </source>
</evidence>
<reference evidence="8 9" key="1">
    <citation type="submission" date="2017-10" db="EMBL/GenBank/DDBJ databases">
        <title>Comparative genomics in systemic dimorphic fungi from Ajellomycetaceae.</title>
        <authorList>
            <person name="Munoz J.F."/>
            <person name="Mcewen J.G."/>
            <person name="Clay O.K."/>
            <person name="Cuomo C.A."/>
        </authorList>
    </citation>
    <scope>NUCLEOTIDE SEQUENCE [LARGE SCALE GENOMIC DNA]</scope>
    <source>
        <strain evidence="8 9">UAMH5409</strain>
    </source>
</reference>
<keyword evidence="3 6" id="KW-0812">Transmembrane</keyword>
<evidence type="ECO:0000256" key="1">
    <source>
        <dbReference type="ARBA" id="ARBA00004141"/>
    </source>
</evidence>
<feature type="transmembrane region" description="Helical" evidence="6">
    <location>
        <begin position="191"/>
        <end position="207"/>
    </location>
</feature>
<protein>
    <submittedName>
        <fullName evidence="8">Uncharacterized protein</fullName>
    </submittedName>
</protein>
<evidence type="ECO:0000256" key="7">
    <source>
        <dbReference type="SAM" id="MobiDB-lite"/>
    </source>
</evidence>
<accession>A0A2B7XTF0</accession>